<dbReference type="PANTHER" id="PTHR43308">
    <property type="entry name" value="OUTER MEMBRANE PROTEIN ALPHA-RELATED"/>
    <property type="match status" value="1"/>
</dbReference>
<dbReference type="Pfam" id="PF00395">
    <property type="entry name" value="SLH"/>
    <property type="match status" value="3"/>
</dbReference>
<feature type="domain" description="SLH" evidence="2">
    <location>
        <begin position="513"/>
        <end position="570"/>
    </location>
</feature>
<feature type="domain" description="SLH" evidence="2">
    <location>
        <begin position="385"/>
        <end position="448"/>
    </location>
</feature>
<dbReference type="InterPro" id="IPR013784">
    <property type="entry name" value="Carb-bd-like_fold"/>
</dbReference>
<evidence type="ECO:0000313" key="4">
    <source>
        <dbReference type="Proteomes" id="UP001589776"/>
    </source>
</evidence>
<feature type="compositionally biased region" description="Low complexity" evidence="1">
    <location>
        <begin position="361"/>
        <end position="375"/>
    </location>
</feature>
<dbReference type="InterPro" id="IPR051465">
    <property type="entry name" value="Cell_Envelope_Struct_Comp"/>
</dbReference>
<evidence type="ECO:0000256" key="1">
    <source>
        <dbReference type="SAM" id="MobiDB-lite"/>
    </source>
</evidence>
<dbReference type="Pfam" id="PF18676">
    <property type="entry name" value="MBG_2"/>
    <property type="match status" value="1"/>
</dbReference>
<dbReference type="EMBL" id="JBHLWN010000058">
    <property type="protein sequence ID" value="MFC0213632.1"/>
    <property type="molecule type" value="Genomic_DNA"/>
</dbReference>
<feature type="domain" description="SLH" evidence="2">
    <location>
        <begin position="449"/>
        <end position="512"/>
    </location>
</feature>
<accession>A0ABV6DLV6</accession>
<proteinExistence type="predicted"/>
<dbReference type="RefSeq" id="WP_377470946.1">
    <property type="nucleotide sequence ID" value="NZ_JBHLWN010000058.1"/>
</dbReference>
<dbReference type="InterPro" id="IPR001119">
    <property type="entry name" value="SLH_dom"/>
</dbReference>
<feature type="region of interest" description="Disordered" evidence="1">
    <location>
        <begin position="357"/>
        <end position="384"/>
    </location>
</feature>
<dbReference type="PANTHER" id="PTHR43308:SF5">
    <property type="entry name" value="S-LAYER PROTEIN _ PEPTIDOGLYCAN ENDO-BETA-N-ACETYLGLUCOSAMINIDASE"/>
    <property type="match status" value="1"/>
</dbReference>
<dbReference type="Proteomes" id="UP001589776">
    <property type="component" value="Unassembled WGS sequence"/>
</dbReference>
<feature type="non-terminal residue" evidence="3">
    <location>
        <position position="1"/>
    </location>
</feature>
<reference evidence="3 4" key="1">
    <citation type="submission" date="2024-09" db="EMBL/GenBank/DDBJ databases">
        <authorList>
            <person name="Sun Q."/>
            <person name="Mori K."/>
        </authorList>
    </citation>
    <scope>NUCLEOTIDE SEQUENCE [LARGE SCALE GENOMIC DNA]</scope>
    <source>
        <strain evidence="3 4">CCM 7759</strain>
    </source>
</reference>
<protein>
    <submittedName>
        <fullName evidence="3">S-layer homology domain-containing protein</fullName>
    </submittedName>
</protein>
<dbReference type="PROSITE" id="PS51272">
    <property type="entry name" value="SLH"/>
    <property type="match status" value="3"/>
</dbReference>
<dbReference type="InterPro" id="IPR041286">
    <property type="entry name" value="MBG_2"/>
</dbReference>
<sequence>LIRSWMIATAFLCAFEIQDKKVLIVTAHAAEKIQGNADPTLTYDSSGLVGNDALTGGLARVAGEDAGVYPILSTLDKPNYNIKYTGNYLVIKSPVSGVPLTPTGGVSGRVEDYTGSNLPIIVSVALGNQVMNSQQTSPDGTFHFTELADGAYNVIANNGLFSESVLAIIIGGKITHLENIILGRIESIVEVAPSTPPVAVSGLHRLFSTNVYENTDYQHEVDNNGGRAQIIFAAAGKIESDVSEDANKIKTIANGQEIKTYIDFKVKKSLYDQFDRQIGQTEPLYELPRTIQIVLPLNDALAGKKLAVFRVHEGVPQQLSSDPTQPEYFTVSNTFITLNVNKFSTYAIGLANEVIEQQDDSTSSSGTTITSNNSIVGSDSKPPNNIAVNNNTGIAAEAFKVVSQVLNTDDHILYTVGYPDGEWKPNNNVTRAETAMMLYNLLRNKTAVGNMKLKDIEPGQWYYNAVTTLTKLSIISGYSDGTFKPNSPITRAEFVAMLERFANLGADGKQFSDVPSTHWAYNEIIRATGYGWIDGYPDHTFMPDKFIARSEAVTIINKMLRRAADPKFINNTSNNVRLFPDVSPDFWAFKDIVESTNSHDYTKIDTGETWTRLRSK</sequence>
<evidence type="ECO:0000313" key="3">
    <source>
        <dbReference type="EMBL" id="MFC0213632.1"/>
    </source>
</evidence>
<evidence type="ECO:0000259" key="2">
    <source>
        <dbReference type="PROSITE" id="PS51272"/>
    </source>
</evidence>
<dbReference type="SUPFAM" id="SSF49452">
    <property type="entry name" value="Starch-binding domain-like"/>
    <property type="match status" value="1"/>
</dbReference>
<keyword evidence="4" id="KW-1185">Reference proteome</keyword>
<organism evidence="3 4">
    <name type="scientific">Paenibacillus chartarius</name>
    <dbReference type="NCBI Taxonomy" id="747481"/>
    <lineage>
        <taxon>Bacteria</taxon>
        <taxon>Bacillati</taxon>
        <taxon>Bacillota</taxon>
        <taxon>Bacilli</taxon>
        <taxon>Bacillales</taxon>
        <taxon>Paenibacillaceae</taxon>
        <taxon>Paenibacillus</taxon>
    </lineage>
</organism>
<gene>
    <name evidence="3" type="ORF">ACFFK0_14400</name>
</gene>
<name>A0ABV6DLV6_9BACL</name>
<comment type="caution">
    <text evidence="3">The sequence shown here is derived from an EMBL/GenBank/DDBJ whole genome shotgun (WGS) entry which is preliminary data.</text>
</comment>